<feature type="transmembrane region" description="Helical" evidence="6">
    <location>
        <begin position="174"/>
        <end position="193"/>
    </location>
</feature>
<dbReference type="SUPFAM" id="SSF103481">
    <property type="entry name" value="Multidrug resistance efflux transporter EmrE"/>
    <property type="match status" value="2"/>
</dbReference>
<evidence type="ECO:0000259" key="7">
    <source>
        <dbReference type="Pfam" id="PF00892"/>
    </source>
</evidence>
<dbReference type="PANTHER" id="PTHR42920:SF5">
    <property type="entry name" value="EAMA DOMAIN-CONTAINING PROTEIN"/>
    <property type="match status" value="1"/>
</dbReference>
<name>A0ABR7Z1F1_9PSED</name>
<reference evidence="8 9" key="1">
    <citation type="journal article" date="2020" name="Insects">
        <title>Bacteria Belonging to Pseudomonas typographi sp. nov. from the Bark Beetle Ips typographus Have Genomic Potential to Aid in the Host Ecology.</title>
        <authorList>
            <person name="Peral-Aranega E."/>
            <person name="Saati-Santamaria Z."/>
            <person name="Kolarik M."/>
            <person name="Rivas R."/>
            <person name="Garcia-Fraile P."/>
        </authorList>
    </citation>
    <scope>NUCLEOTIDE SEQUENCE [LARGE SCALE GENOMIC DNA]</scope>
    <source>
        <strain evidence="8 9">CA3A</strain>
    </source>
</reference>
<feature type="domain" description="EamA" evidence="7">
    <location>
        <begin position="144"/>
        <end position="275"/>
    </location>
</feature>
<gene>
    <name evidence="8" type="ORF">HAQ05_11520</name>
</gene>
<comment type="caution">
    <text evidence="8">The sequence shown here is derived from an EMBL/GenBank/DDBJ whole genome shotgun (WGS) entry which is preliminary data.</text>
</comment>
<feature type="domain" description="EamA" evidence="7">
    <location>
        <begin position="6"/>
        <end position="136"/>
    </location>
</feature>
<feature type="transmembrane region" description="Helical" evidence="6">
    <location>
        <begin position="205"/>
        <end position="224"/>
    </location>
</feature>
<evidence type="ECO:0000256" key="5">
    <source>
        <dbReference type="ARBA" id="ARBA00023136"/>
    </source>
</evidence>
<sequence length="294" mass="30928">MSQRSFWLLALIAVTAVWGWSFVAKHESLAGLSASALNAWLFIVAAVALFPFAKRSLLRLPARGWACGISAGAVLFIAFLLQTSGMAYTTASNAGFITGLCSVFVPLILCLAGRGRPRARQLIGMLIALCGLGFLSLEGFTLHIGDLLILGCAVAFAVHVVVLSAFAAEAPPQVSAFLQLATAGLLSLGWSVAMGECSLPRSMSATLTLLVIALLGTALGFYIQTRAQAVIPPQQVAWVLMCEPVFSGVFGYLLAGDRLTTGKAIGATLVLVGIVASELRTPPRRAQRPLRLTN</sequence>
<evidence type="ECO:0000256" key="6">
    <source>
        <dbReference type="SAM" id="Phobius"/>
    </source>
</evidence>
<evidence type="ECO:0000256" key="3">
    <source>
        <dbReference type="ARBA" id="ARBA00022692"/>
    </source>
</evidence>
<feature type="transmembrane region" description="Helical" evidence="6">
    <location>
        <begin position="65"/>
        <end position="88"/>
    </location>
</feature>
<comment type="subcellular location">
    <subcellularLocation>
        <location evidence="1">Cell membrane</location>
        <topology evidence="1">Multi-pass membrane protein</topology>
    </subcellularLocation>
</comment>
<keyword evidence="5 6" id="KW-0472">Membrane</keyword>
<keyword evidence="9" id="KW-1185">Reference proteome</keyword>
<proteinExistence type="predicted"/>
<keyword evidence="3 6" id="KW-0812">Transmembrane</keyword>
<keyword evidence="2" id="KW-1003">Cell membrane</keyword>
<organism evidence="8 9">
    <name type="scientific">Pseudomonas typographi</name>
    <dbReference type="NCBI Taxonomy" id="2715964"/>
    <lineage>
        <taxon>Bacteria</taxon>
        <taxon>Pseudomonadati</taxon>
        <taxon>Pseudomonadota</taxon>
        <taxon>Gammaproteobacteria</taxon>
        <taxon>Pseudomonadales</taxon>
        <taxon>Pseudomonadaceae</taxon>
        <taxon>Pseudomonas</taxon>
    </lineage>
</organism>
<dbReference type="Proteomes" id="UP000805841">
    <property type="component" value="Unassembled WGS sequence"/>
</dbReference>
<dbReference type="InterPro" id="IPR037185">
    <property type="entry name" value="EmrE-like"/>
</dbReference>
<dbReference type="InterPro" id="IPR051258">
    <property type="entry name" value="Diverse_Substrate_Transporter"/>
</dbReference>
<accession>A0ABR7Z1F1</accession>
<dbReference type="EMBL" id="JAAOCA010000012">
    <property type="protein sequence ID" value="MBD1599329.1"/>
    <property type="molecule type" value="Genomic_DNA"/>
</dbReference>
<evidence type="ECO:0000313" key="8">
    <source>
        <dbReference type="EMBL" id="MBD1599329.1"/>
    </source>
</evidence>
<evidence type="ECO:0000256" key="2">
    <source>
        <dbReference type="ARBA" id="ARBA00022475"/>
    </source>
</evidence>
<protein>
    <submittedName>
        <fullName evidence="8">DMT family transporter</fullName>
    </submittedName>
</protein>
<dbReference type="Gene3D" id="1.10.3730.20">
    <property type="match status" value="1"/>
</dbReference>
<feature type="transmembrane region" description="Helical" evidence="6">
    <location>
        <begin position="236"/>
        <end position="255"/>
    </location>
</feature>
<feature type="transmembrane region" description="Helical" evidence="6">
    <location>
        <begin position="122"/>
        <end position="141"/>
    </location>
</feature>
<dbReference type="RefSeq" id="WP_190420546.1">
    <property type="nucleotide sequence ID" value="NZ_JAAOCA010000012.1"/>
</dbReference>
<dbReference type="Pfam" id="PF00892">
    <property type="entry name" value="EamA"/>
    <property type="match status" value="2"/>
</dbReference>
<dbReference type="InterPro" id="IPR000620">
    <property type="entry name" value="EamA_dom"/>
</dbReference>
<feature type="transmembrane region" description="Helical" evidence="6">
    <location>
        <begin position="29"/>
        <end position="53"/>
    </location>
</feature>
<dbReference type="PANTHER" id="PTHR42920">
    <property type="entry name" value="OS03G0707200 PROTEIN-RELATED"/>
    <property type="match status" value="1"/>
</dbReference>
<evidence type="ECO:0000256" key="4">
    <source>
        <dbReference type="ARBA" id="ARBA00022989"/>
    </source>
</evidence>
<evidence type="ECO:0000313" key="9">
    <source>
        <dbReference type="Proteomes" id="UP000805841"/>
    </source>
</evidence>
<keyword evidence="4 6" id="KW-1133">Transmembrane helix</keyword>
<feature type="transmembrane region" description="Helical" evidence="6">
    <location>
        <begin position="94"/>
        <end position="113"/>
    </location>
</feature>
<feature type="transmembrane region" description="Helical" evidence="6">
    <location>
        <begin position="261"/>
        <end position="279"/>
    </location>
</feature>
<evidence type="ECO:0000256" key="1">
    <source>
        <dbReference type="ARBA" id="ARBA00004651"/>
    </source>
</evidence>
<feature type="transmembrane region" description="Helical" evidence="6">
    <location>
        <begin position="147"/>
        <end position="167"/>
    </location>
</feature>